<dbReference type="PATRIC" id="fig|1382798.3.peg.266"/>
<feature type="region of interest" description="Disordered" evidence="1">
    <location>
        <begin position="31"/>
        <end position="66"/>
    </location>
</feature>
<keyword evidence="4" id="KW-1185">Reference proteome</keyword>
<sequence length="240" mass="25988">MKRKDFFKKGLAGLGTIVAVPALLSACSTEDSEDIKNTNDSNDTGSETDGDCSLSPSETAGPFPIKTPSDLVRENIIGDRSGVALLITLTIQDQSDDCEPLSGVYVDLWHCDAQGDYSEYGGTGMQSTNYTNNHFLRGRQTTDANGQASFISIFPGWYNGRAPHIHIEVLDQNENSIRVTQIAFPKDICDTVYATSDYNGEANTLNESDNVFSDSLDGNMLDSITGNTTDGYTLLKTITV</sequence>
<comment type="caution">
    <text evidence="3">The sequence shown here is derived from an EMBL/GenBank/DDBJ whole genome shotgun (WGS) entry which is preliminary data.</text>
</comment>
<evidence type="ECO:0000313" key="3">
    <source>
        <dbReference type="EMBL" id="KJD34463.1"/>
    </source>
</evidence>
<proteinExistence type="predicted"/>
<dbReference type="Pfam" id="PF00775">
    <property type="entry name" value="Dioxygenase_C"/>
    <property type="match status" value="1"/>
</dbReference>
<keyword evidence="3" id="KW-0223">Dioxygenase</keyword>
<keyword evidence="3" id="KW-0560">Oxidoreductase</keyword>
<dbReference type="RefSeq" id="WP_044624847.1">
    <property type="nucleotide sequence ID" value="NZ_JTDV01000001.1"/>
</dbReference>
<organism evidence="3 4">
    <name type="scientific">Neotamlana nanhaiensis</name>
    <dbReference type="NCBI Taxonomy" id="1382798"/>
    <lineage>
        <taxon>Bacteria</taxon>
        <taxon>Pseudomonadati</taxon>
        <taxon>Bacteroidota</taxon>
        <taxon>Flavobacteriia</taxon>
        <taxon>Flavobacteriales</taxon>
        <taxon>Flavobacteriaceae</taxon>
        <taxon>Neotamlana</taxon>
    </lineage>
</organism>
<dbReference type="AlphaFoldDB" id="A0A0D7W6Y5"/>
<evidence type="ECO:0000313" key="4">
    <source>
        <dbReference type="Proteomes" id="UP000032361"/>
    </source>
</evidence>
<dbReference type="InterPro" id="IPR015889">
    <property type="entry name" value="Intradiol_dOase_core"/>
</dbReference>
<dbReference type="STRING" id="1382798.PK35_01315"/>
<reference evidence="3 4" key="1">
    <citation type="journal article" date="2015" name="Antonie Van Leeuwenhoek">
        <title>Tamlana nanhaiensis sp. nov., isolated from surface seawater collected from the South China Sea.</title>
        <authorList>
            <person name="Liu X."/>
            <person name="Lai Q."/>
            <person name="Du Y."/>
            <person name="Li G."/>
            <person name="Sun F."/>
            <person name="Shao Z."/>
        </authorList>
    </citation>
    <scope>NUCLEOTIDE SEQUENCE [LARGE SCALE GENOMIC DNA]</scope>
    <source>
        <strain evidence="3 4">FHC16</strain>
    </source>
</reference>
<evidence type="ECO:0000259" key="2">
    <source>
        <dbReference type="Pfam" id="PF00775"/>
    </source>
</evidence>
<accession>A0A0D7W6Y5</accession>
<gene>
    <name evidence="3" type="ORF">PK35_01315</name>
</gene>
<protein>
    <submittedName>
        <fullName evidence="3">Intradiol ring-cleavage dioxygenase</fullName>
    </submittedName>
</protein>
<dbReference type="SUPFAM" id="SSF49482">
    <property type="entry name" value="Aromatic compound dioxygenase"/>
    <property type="match status" value="1"/>
</dbReference>
<name>A0A0D7W6Y5_9FLAO</name>
<dbReference type="Proteomes" id="UP000032361">
    <property type="component" value="Unassembled WGS sequence"/>
</dbReference>
<evidence type="ECO:0000256" key="1">
    <source>
        <dbReference type="SAM" id="MobiDB-lite"/>
    </source>
</evidence>
<dbReference type="PROSITE" id="PS51257">
    <property type="entry name" value="PROKAR_LIPOPROTEIN"/>
    <property type="match status" value="1"/>
</dbReference>
<dbReference type="PANTHER" id="PTHR34315:SF1">
    <property type="entry name" value="INTRADIOL RING-CLEAVAGE DIOXYGENASES DOMAIN-CONTAINING PROTEIN-RELATED"/>
    <property type="match status" value="1"/>
</dbReference>
<feature type="compositionally biased region" description="Polar residues" evidence="1">
    <location>
        <begin position="38"/>
        <end position="47"/>
    </location>
</feature>
<dbReference type="GO" id="GO:0016702">
    <property type="term" value="F:oxidoreductase activity, acting on single donors with incorporation of molecular oxygen, incorporation of two atoms of oxygen"/>
    <property type="evidence" value="ECO:0007669"/>
    <property type="project" value="InterPro"/>
</dbReference>
<dbReference type="PANTHER" id="PTHR34315">
    <property type="match status" value="1"/>
</dbReference>
<dbReference type="InterPro" id="IPR000627">
    <property type="entry name" value="Intradiol_dOase_C"/>
</dbReference>
<dbReference type="EMBL" id="JTDV01000001">
    <property type="protein sequence ID" value="KJD34463.1"/>
    <property type="molecule type" value="Genomic_DNA"/>
</dbReference>
<dbReference type="GO" id="GO:0008199">
    <property type="term" value="F:ferric iron binding"/>
    <property type="evidence" value="ECO:0007669"/>
    <property type="project" value="InterPro"/>
</dbReference>
<dbReference type="OrthoDB" id="9800887at2"/>
<feature type="domain" description="Intradiol ring-cleavage dioxygenases" evidence="2">
    <location>
        <begin position="69"/>
        <end position="170"/>
    </location>
</feature>
<dbReference type="Gene3D" id="2.60.130.10">
    <property type="entry name" value="Aromatic compound dioxygenase"/>
    <property type="match status" value="1"/>
</dbReference>